<keyword evidence="9 12" id="KW-0804">Transcription</keyword>
<evidence type="ECO:0000259" key="16">
    <source>
        <dbReference type="Pfam" id="PF01726"/>
    </source>
</evidence>
<gene>
    <name evidence="12 17" type="primary">lexA</name>
    <name evidence="17" type="ORF">M6D93_10480</name>
</gene>
<evidence type="ECO:0000259" key="15">
    <source>
        <dbReference type="Pfam" id="PF00717"/>
    </source>
</evidence>
<dbReference type="Gene3D" id="2.10.109.10">
    <property type="entry name" value="Umud Fragment, subunit A"/>
    <property type="match status" value="1"/>
</dbReference>
<feature type="active site" description="For autocatalytic cleavage activity" evidence="12">
    <location>
        <position position="236"/>
    </location>
</feature>
<dbReference type="EMBL" id="CP097332">
    <property type="protein sequence ID" value="UQX86736.1"/>
    <property type="molecule type" value="Genomic_DNA"/>
</dbReference>
<organism evidence="17 18">
    <name type="scientific">Jatrophihabitans telluris</name>
    <dbReference type="NCBI Taxonomy" id="2038343"/>
    <lineage>
        <taxon>Bacteria</taxon>
        <taxon>Bacillati</taxon>
        <taxon>Actinomycetota</taxon>
        <taxon>Actinomycetes</taxon>
        <taxon>Jatrophihabitantales</taxon>
        <taxon>Jatrophihabitantaceae</taxon>
        <taxon>Jatrophihabitans</taxon>
    </lineage>
</organism>
<keyword evidence="10 12" id="KW-0234">DNA repair</keyword>
<dbReference type="InterPro" id="IPR050077">
    <property type="entry name" value="LexA_repressor"/>
</dbReference>
<evidence type="ECO:0000256" key="5">
    <source>
        <dbReference type="ARBA" id="ARBA00022801"/>
    </source>
</evidence>
<dbReference type="InterPro" id="IPR015927">
    <property type="entry name" value="Peptidase_S24_S26A/B/C"/>
</dbReference>
<evidence type="ECO:0000256" key="1">
    <source>
        <dbReference type="ARBA" id="ARBA00007484"/>
    </source>
</evidence>
<evidence type="ECO:0000256" key="10">
    <source>
        <dbReference type="ARBA" id="ARBA00023204"/>
    </source>
</evidence>
<reference evidence="17" key="1">
    <citation type="journal article" date="2018" name="Int. J. Syst. Evol. Microbiol.">
        <title>Jatrophihabitans telluris sp. nov., isolated from sediment soil of lava forest wetlands and the emended description of the genus Jatrophihabitans.</title>
        <authorList>
            <person name="Lee K.C."/>
            <person name="Suh M.K."/>
            <person name="Eom M.K."/>
            <person name="Kim K.K."/>
            <person name="Kim J.S."/>
            <person name="Kim D.S."/>
            <person name="Ko S.H."/>
            <person name="Shin Y.K."/>
            <person name="Lee J.S."/>
        </authorList>
    </citation>
    <scope>NUCLEOTIDE SEQUENCE</scope>
    <source>
        <strain evidence="17">N237</strain>
    </source>
</reference>
<keyword evidence="5 12" id="KW-0378">Hydrolase</keyword>
<evidence type="ECO:0000256" key="12">
    <source>
        <dbReference type="HAMAP-Rule" id="MF_00015"/>
    </source>
</evidence>
<feature type="active site" description="For autocatalytic cleavage activity" evidence="12">
    <location>
        <position position="199"/>
    </location>
</feature>
<keyword evidence="2 12" id="KW-0678">Repressor</keyword>
<dbReference type="EC" id="3.4.21.88" evidence="12"/>
<dbReference type="PANTHER" id="PTHR33516">
    <property type="entry name" value="LEXA REPRESSOR"/>
    <property type="match status" value="1"/>
</dbReference>
<dbReference type="Proteomes" id="UP001056336">
    <property type="component" value="Chromosome"/>
</dbReference>
<evidence type="ECO:0000256" key="14">
    <source>
        <dbReference type="SAM" id="MobiDB-lite"/>
    </source>
</evidence>
<dbReference type="InterPro" id="IPR036390">
    <property type="entry name" value="WH_DNA-bd_sf"/>
</dbReference>
<dbReference type="InterPro" id="IPR006199">
    <property type="entry name" value="LexA_DNA-bd_dom"/>
</dbReference>
<keyword evidence="18" id="KW-1185">Reference proteome</keyword>
<feature type="compositionally biased region" description="Low complexity" evidence="14">
    <location>
        <begin position="31"/>
        <end position="40"/>
    </location>
</feature>
<dbReference type="SUPFAM" id="SSF51306">
    <property type="entry name" value="LexA/Signal peptidase"/>
    <property type="match status" value="1"/>
</dbReference>
<keyword evidence="7 12" id="KW-0805">Transcription regulation</keyword>
<dbReference type="CDD" id="cd06529">
    <property type="entry name" value="S24_LexA-like"/>
    <property type="match status" value="1"/>
</dbReference>
<dbReference type="InterPro" id="IPR011991">
    <property type="entry name" value="ArsR-like_HTH"/>
</dbReference>
<sequence length="275" mass="29705">MDPPAEGDMVAKKPTDRTATSISADSGPGGRAAAQPARGRPTNDQLAALSSDNDLRDGLTARQRIILKIIKDAVDKRGYPPSMREICEEAGLASTSSVSHQLTVLEQKGFIRRDPNRPRALEIRPPEDLQLYGNRNFSGLDYDDAENSGRPTPVLVPVVGRIAAGGPILAEQIVEDVFPLPRTVVGDGELYMLKVQGDSMIDAAITDGDWVVVRQQQAAENGEIVAAMIDGEATVKTFRRRDGHAWLLPQNPAYSPIPADDAQILGRIVAVLRKV</sequence>
<dbReference type="InterPro" id="IPR036388">
    <property type="entry name" value="WH-like_DNA-bd_sf"/>
</dbReference>
<keyword evidence="4 12" id="KW-0227">DNA damage</keyword>
<evidence type="ECO:0000256" key="2">
    <source>
        <dbReference type="ARBA" id="ARBA00022491"/>
    </source>
</evidence>
<protein>
    <recommendedName>
        <fullName evidence="12">LexA repressor</fullName>
        <ecNumber evidence="12">3.4.21.88</ecNumber>
    </recommendedName>
</protein>
<evidence type="ECO:0000313" key="17">
    <source>
        <dbReference type="EMBL" id="UQX86736.1"/>
    </source>
</evidence>
<evidence type="ECO:0000256" key="11">
    <source>
        <dbReference type="ARBA" id="ARBA00023236"/>
    </source>
</evidence>
<keyword evidence="8 12" id="KW-0238">DNA-binding</keyword>
<dbReference type="SUPFAM" id="SSF46785">
    <property type="entry name" value="Winged helix' DNA-binding domain"/>
    <property type="match status" value="1"/>
</dbReference>
<dbReference type="InterPro" id="IPR039418">
    <property type="entry name" value="LexA-like"/>
</dbReference>
<dbReference type="Pfam" id="PF00717">
    <property type="entry name" value="Peptidase_S24"/>
    <property type="match status" value="1"/>
</dbReference>
<dbReference type="GO" id="GO:0004252">
    <property type="term" value="F:serine-type endopeptidase activity"/>
    <property type="evidence" value="ECO:0007669"/>
    <property type="project" value="UniProtKB-EC"/>
</dbReference>
<evidence type="ECO:0000256" key="9">
    <source>
        <dbReference type="ARBA" id="ARBA00023163"/>
    </source>
</evidence>
<dbReference type="InterPro" id="IPR036286">
    <property type="entry name" value="LexA/Signal_pep-like_sf"/>
</dbReference>
<dbReference type="NCBIfam" id="TIGR00498">
    <property type="entry name" value="lexA"/>
    <property type="match status" value="1"/>
</dbReference>
<keyword evidence="3 12" id="KW-0235">DNA replication</keyword>
<dbReference type="PANTHER" id="PTHR33516:SF2">
    <property type="entry name" value="LEXA REPRESSOR-RELATED"/>
    <property type="match status" value="1"/>
</dbReference>
<dbReference type="CDD" id="cd00090">
    <property type="entry name" value="HTH_ARSR"/>
    <property type="match status" value="1"/>
</dbReference>
<accession>A0ABY4QUI3</accession>
<dbReference type="Pfam" id="PF01726">
    <property type="entry name" value="LexA_DNA_bind"/>
    <property type="match status" value="1"/>
</dbReference>
<feature type="DNA-binding region" description="H-T-H motif" evidence="12">
    <location>
        <begin position="83"/>
        <end position="103"/>
    </location>
</feature>
<comment type="subunit">
    <text evidence="12">Homodimer.</text>
</comment>
<dbReference type="HAMAP" id="MF_00015">
    <property type="entry name" value="LexA"/>
    <property type="match status" value="1"/>
</dbReference>
<feature type="region of interest" description="Disordered" evidence="14">
    <location>
        <begin position="1"/>
        <end position="43"/>
    </location>
</feature>
<dbReference type="InterPro" id="IPR006197">
    <property type="entry name" value="Peptidase_S24_LexA"/>
</dbReference>
<evidence type="ECO:0000256" key="6">
    <source>
        <dbReference type="ARBA" id="ARBA00022813"/>
    </source>
</evidence>
<comment type="function">
    <text evidence="12">Represses a number of genes involved in the response to DNA damage (SOS response), including recA and lexA. In the presence of single-stranded DNA, RecA interacts with LexA causing an autocatalytic cleavage which disrupts the DNA-binding part of LexA, leading to derepression of the SOS regulon and eventually DNA repair.</text>
</comment>
<feature type="domain" description="Peptidase S24/S26A/S26B/S26C" evidence="15">
    <location>
        <begin position="157"/>
        <end position="269"/>
    </location>
</feature>
<comment type="similarity">
    <text evidence="1 12 13">Belongs to the peptidase S24 family.</text>
</comment>
<evidence type="ECO:0000256" key="4">
    <source>
        <dbReference type="ARBA" id="ARBA00022763"/>
    </source>
</evidence>
<keyword evidence="11 12" id="KW-0742">SOS response</keyword>
<keyword evidence="6 12" id="KW-0068">Autocatalytic cleavage</keyword>
<feature type="site" description="Cleavage; by autolysis" evidence="12">
    <location>
        <begin position="164"/>
        <end position="165"/>
    </location>
</feature>
<dbReference type="InterPro" id="IPR006200">
    <property type="entry name" value="LexA"/>
</dbReference>
<feature type="domain" description="LexA repressor DNA-binding" evidence="16">
    <location>
        <begin position="58"/>
        <end position="120"/>
    </location>
</feature>
<proteinExistence type="inferred from homology"/>
<evidence type="ECO:0000256" key="13">
    <source>
        <dbReference type="RuleBase" id="RU003991"/>
    </source>
</evidence>
<evidence type="ECO:0000256" key="3">
    <source>
        <dbReference type="ARBA" id="ARBA00022705"/>
    </source>
</evidence>
<dbReference type="PRINTS" id="PR00726">
    <property type="entry name" value="LEXASERPTASE"/>
</dbReference>
<evidence type="ECO:0000256" key="7">
    <source>
        <dbReference type="ARBA" id="ARBA00023015"/>
    </source>
</evidence>
<comment type="catalytic activity">
    <reaction evidence="12">
        <text>Hydrolysis of Ala-|-Gly bond in repressor LexA.</text>
        <dbReference type="EC" id="3.4.21.88"/>
    </reaction>
</comment>
<evidence type="ECO:0000313" key="18">
    <source>
        <dbReference type="Proteomes" id="UP001056336"/>
    </source>
</evidence>
<evidence type="ECO:0000256" key="8">
    <source>
        <dbReference type="ARBA" id="ARBA00023125"/>
    </source>
</evidence>
<name>A0ABY4QUI3_9ACTN</name>
<reference evidence="17" key="2">
    <citation type="submission" date="2022-05" db="EMBL/GenBank/DDBJ databases">
        <authorList>
            <person name="Kim J.-S."/>
            <person name="Lee K."/>
            <person name="Suh M."/>
            <person name="Eom M."/>
            <person name="Kim J.-S."/>
            <person name="Kim D.-S."/>
            <person name="Ko S.-H."/>
            <person name="Shin Y."/>
            <person name="Lee J.-S."/>
        </authorList>
    </citation>
    <scope>NUCLEOTIDE SEQUENCE</scope>
    <source>
        <strain evidence="17">N237</strain>
    </source>
</reference>
<dbReference type="Gene3D" id="1.10.10.10">
    <property type="entry name" value="Winged helix-like DNA-binding domain superfamily/Winged helix DNA-binding domain"/>
    <property type="match status" value="1"/>
</dbReference>